<feature type="compositionally biased region" description="Pro residues" evidence="5">
    <location>
        <begin position="64"/>
        <end position="82"/>
    </location>
</feature>
<comment type="subcellular location">
    <subcellularLocation>
        <location evidence="4">Secreted</location>
    </subcellularLocation>
</comment>
<gene>
    <name evidence="7" type="ORF">TRAPUB_14136</name>
</gene>
<dbReference type="OMA" id="WGPNLQG"/>
<keyword evidence="4" id="KW-0624">Polysaccharide degradation</keyword>
<reference evidence="7 8" key="1">
    <citation type="submission" date="2016-10" db="EMBL/GenBank/DDBJ databases">
        <title>Genome sequence of the basidiomycete white-rot fungus Trametes pubescens.</title>
        <authorList>
            <person name="Makela M.R."/>
            <person name="Granchi Z."/>
            <person name="Peng M."/>
            <person name="De Vries R.P."/>
            <person name="Grigoriev I."/>
            <person name="Riley R."/>
            <person name="Hilden K."/>
        </authorList>
    </citation>
    <scope>NUCLEOTIDE SEQUENCE [LARGE SCALE GENOMIC DNA]</scope>
    <source>
        <strain evidence="7 8">FBCC735</strain>
    </source>
</reference>
<dbReference type="GO" id="GO:0030248">
    <property type="term" value="F:cellulose binding"/>
    <property type="evidence" value="ECO:0007669"/>
    <property type="project" value="InterPro"/>
</dbReference>
<dbReference type="InterPro" id="IPR010126">
    <property type="entry name" value="Esterase_phb"/>
</dbReference>
<dbReference type="SUPFAM" id="SSF57180">
    <property type="entry name" value="Cellulose-binding domain"/>
    <property type="match status" value="1"/>
</dbReference>
<dbReference type="PANTHER" id="PTHR43037">
    <property type="entry name" value="UNNAMED PRODUCT-RELATED"/>
    <property type="match status" value="1"/>
</dbReference>
<keyword evidence="8" id="KW-1185">Reference proteome</keyword>
<keyword evidence="1 4" id="KW-0719">Serine esterase</keyword>
<keyword evidence="4" id="KW-0119">Carbohydrate metabolism</keyword>
<dbReference type="OrthoDB" id="2425929at2759"/>
<feature type="domain" description="CBM1" evidence="6">
    <location>
        <begin position="19"/>
        <end position="55"/>
    </location>
</feature>
<sequence>MFSFSRTLSFVALAGLVAGQAAEWGQCGGIGFTGATTCVAGTTCVTLNAYYSQCQPGAAAPAPTSAPQPSPTQPAGPAPSNPSTPTGPGLSSIPASTLHQITNFGANPNNIGMFVYKPARVAANPPLIVASHYCSGTAQAYFTGSKFAQLAETYGYVVLFPNSPHSGTCWDVSSDATLTHNGGGDSLGIASAARFAIANWGVDANRVFAVGTSSGAMMTSVLAGAYPDIFKAGIVDSGVAFGCFAVPGQPDDSWNSQCSTGEMILTGQQWAQKVYNAFPGYTGARPKMQVWHGTIDTTLYPQNFWEEIKQWTTVFNYPSTPISNVSEPYLPNGYSNATFGPMFQAILAQNVGHTVPLFEQQYLQFFGIA</sequence>
<keyword evidence="2 4" id="KW-0732">Signal</keyword>
<name>A0A1M2VP95_TRAPU</name>
<evidence type="ECO:0000259" key="6">
    <source>
        <dbReference type="PROSITE" id="PS51164"/>
    </source>
</evidence>
<protein>
    <recommendedName>
        <fullName evidence="4">Carboxylic ester hydrolase</fullName>
        <ecNumber evidence="4">3.1.1.-</ecNumber>
    </recommendedName>
</protein>
<dbReference type="EC" id="3.1.1.-" evidence="4"/>
<dbReference type="InterPro" id="IPR000254">
    <property type="entry name" value="CBD"/>
</dbReference>
<comment type="function">
    <text evidence="4">Esterase involved in the hydrolysis of xylan, a major structural heterogeneous polysaccharide found in plant biomass representing the second most abundant polysaccharide in the biosphere, after cellulose.</text>
</comment>
<dbReference type="SMART" id="SM00236">
    <property type="entry name" value="fCBD"/>
    <property type="match status" value="1"/>
</dbReference>
<dbReference type="InterPro" id="IPR050955">
    <property type="entry name" value="Plant_Biomass_Hydrol_Est"/>
</dbReference>
<feature type="chain" id="PRO_5029036640" description="Carboxylic ester hydrolase" evidence="4">
    <location>
        <begin position="22"/>
        <end position="369"/>
    </location>
</feature>
<dbReference type="NCBIfam" id="TIGR01840">
    <property type="entry name" value="esterase_phb"/>
    <property type="match status" value="1"/>
</dbReference>
<dbReference type="AlphaFoldDB" id="A0A1M2VP95"/>
<evidence type="ECO:0000256" key="2">
    <source>
        <dbReference type="ARBA" id="ARBA00022729"/>
    </source>
</evidence>
<dbReference type="PANTHER" id="PTHR43037:SF5">
    <property type="entry name" value="FERULOYL ESTERASE"/>
    <property type="match status" value="1"/>
</dbReference>
<evidence type="ECO:0000256" key="3">
    <source>
        <dbReference type="ARBA" id="ARBA00022801"/>
    </source>
</evidence>
<keyword evidence="4" id="KW-0964">Secreted</keyword>
<evidence type="ECO:0000256" key="1">
    <source>
        <dbReference type="ARBA" id="ARBA00022487"/>
    </source>
</evidence>
<dbReference type="InterPro" id="IPR035971">
    <property type="entry name" value="CBD_sf"/>
</dbReference>
<dbReference type="GO" id="GO:0045493">
    <property type="term" value="P:xylan catabolic process"/>
    <property type="evidence" value="ECO:0007669"/>
    <property type="project" value="UniProtKB-UniRule"/>
</dbReference>
<dbReference type="Proteomes" id="UP000184267">
    <property type="component" value="Unassembled WGS sequence"/>
</dbReference>
<dbReference type="PROSITE" id="PS00562">
    <property type="entry name" value="CBM1_1"/>
    <property type="match status" value="1"/>
</dbReference>
<dbReference type="Pfam" id="PF00734">
    <property type="entry name" value="CBM_1"/>
    <property type="match status" value="1"/>
</dbReference>
<evidence type="ECO:0000256" key="5">
    <source>
        <dbReference type="SAM" id="MobiDB-lite"/>
    </source>
</evidence>
<accession>A0A1M2VP95</accession>
<evidence type="ECO:0000256" key="4">
    <source>
        <dbReference type="RuleBase" id="RU367147"/>
    </source>
</evidence>
<dbReference type="Gene3D" id="3.40.50.1820">
    <property type="entry name" value="alpha/beta hydrolase"/>
    <property type="match status" value="1"/>
</dbReference>
<evidence type="ECO:0000313" key="8">
    <source>
        <dbReference type="Proteomes" id="UP000184267"/>
    </source>
</evidence>
<dbReference type="SUPFAM" id="SSF53474">
    <property type="entry name" value="alpha/beta-Hydrolases"/>
    <property type="match status" value="2"/>
</dbReference>
<comment type="similarity">
    <text evidence="4">Belongs to the carbohydrate esterase 1 (CE1) family.</text>
</comment>
<dbReference type="Pfam" id="PF10503">
    <property type="entry name" value="Esterase_PHB"/>
    <property type="match status" value="1"/>
</dbReference>
<dbReference type="EMBL" id="MNAD01000923">
    <property type="protein sequence ID" value="OJT09388.1"/>
    <property type="molecule type" value="Genomic_DNA"/>
</dbReference>
<evidence type="ECO:0000313" key="7">
    <source>
        <dbReference type="EMBL" id="OJT09388.1"/>
    </source>
</evidence>
<dbReference type="GO" id="GO:0005576">
    <property type="term" value="C:extracellular region"/>
    <property type="evidence" value="ECO:0007669"/>
    <property type="project" value="UniProtKB-SubCell"/>
</dbReference>
<dbReference type="PROSITE" id="PS51164">
    <property type="entry name" value="CBM1_2"/>
    <property type="match status" value="1"/>
</dbReference>
<proteinExistence type="inferred from homology"/>
<feature type="region of interest" description="Disordered" evidence="5">
    <location>
        <begin position="61"/>
        <end position="92"/>
    </location>
</feature>
<dbReference type="STRING" id="154538.A0A1M2VP95"/>
<comment type="caution">
    <text evidence="7">The sequence shown here is derived from an EMBL/GenBank/DDBJ whole genome shotgun (WGS) entry which is preliminary data.</text>
</comment>
<organism evidence="7 8">
    <name type="scientific">Trametes pubescens</name>
    <name type="common">White-rot fungus</name>
    <dbReference type="NCBI Taxonomy" id="154538"/>
    <lineage>
        <taxon>Eukaryota</taxon>
        <taxon>Fungi</taxon>
        <taxon>Dikarya</taxon>
        <taxon>Basidiomycota</taxon>
        <taxon>Agaricomycotina</taxon>
        <taxon>Agaricomycetes</taxon>
        <taxon>Polyporales</taxon>
        <taxon>Polyporaceae</taxon>
        <taxon>Trametes</taxon>
    </lineage>
</organism>
<feature type="signal peptide" evidence="4">
    <location>
        <begin position="1"/>
        <end position="21"/>
    </location>
</feature>
<keyword evidence="3 4" id="KW-0378">Hydrolase</keyword>
<dbReference type="GO" id="GO:0052689">
    <property type="term" value="F:carboxylic ester hydrolase activity"/>
    <property type="evidence" value="ECO:0007669"/>
    <property type="project" value="UniProtKB-KW"/>
</dbReference>
<dbReference type="InterPro" id="IPR029058">
    <property type="entry name" value="AB_hydrolase_fold"/>
</dbReference>